<dbReference type="Proteomes" id="UP000284476">
    <property type="component" value="Unassembled WGS sequence"/>
</dbReference>
<reference evidence="19 20" key="2">
    <citation type="submission" date="2019-01" db="EMBL/GenBank/DDBJ databases">
        <authorList>
            <person name="Li Y."/>
        </authorList>
    </citation>
    <scope>NUCLEOTIDE SEQUENCE [LARGE SCALE GENOMIC DNA]</scope>
    <source>
        <strain evidence="19 20">SK2B-1</strain>
    </source>
</reference>
<dbReference type="GO" id="GO:0015891">
    <property type="term" value="P:siderophore transport"/>
    <property type="evidence" value="ECO:0007669"/>
    <property type="project" value="InterPro"/>
</dbReference>
<keyword evidence="13 14" id="KW-0998">Cell outer membrane</keyword>
<evidence type="ECO:0000313" key="20">
    <source>
        <dbReference type="Proteomes" id="UP000284476"/>
    </source>
</evidence>
<gene>
    <name evidence="19" type="ORF">D2T30_21965</name>
</gene>
<evidence type="ECO:0000256" key="16">
    <source>
        <dbReference type="SAM" id="SignalP"/>
    </source>
</evidence>
<keyword evidence="7 16" id="KW-0732">Signal</keyword>
<evidence type="ECO:0000256" key="1">
    <source>
        <dbReference type="ARBA" id="ARBA00004571"/>
    </source>
</evidence>
<sequence>MMKPRSLLLGTSLFAVLATGAIAQEADPARETFLGTITITGTENPKAPTTGFVARSSATTKTGTPIFEAPYAISVVTRDQMDAQGARNLSEAFGYSAGIVTENYGADPRFDSLYLRGFNLENDKFLDGLRLMRSTQYPTSAPAFELYGLERVEVLRGPASLLYGSGTPAGLVNMIQKRAQADGDFTELGIEADSNDSFSAFGDANRVVDDRFAYRITAKAGNTKTDVDEIDNKRAYLGLSASYLLTDSTELEFMASHHDDEPITPTGVPSSLVGQVDGRDLRDFYFGDRSIDDSDRKMTTLSFGLTHDFGNGWKLNNTFRYTKFDWTYHSMYLDAASGTLIDRGIITQREKFESWGTDLRLSGGATTGAVNHALTFGLDAQKFKESAYTGFSTADAIDYANPSRGGLGIGDPWYTADKDVDASQVGLYALDEMSMGNWRATVGLRHEWTDQSGGNVTNYGTTDYARDDRQATGHASLGYLWEGGLFSYLSYGTSYLPQPGFDIDGKVLKPTHGKQWELGLKYEPTAFDGLFTAALYDLRETDRNTSVEKEVDGGTITGTRQIGEARVRGLELEGTAGIGEGWSLKGAYTWTITNITGDDDGNELANTPRHAASLWLQQSFTQGTLDGLTLGGGLRHIGERWSSDANTEKLDSVTLLDLGASYEFSEGVIGRLNINNVTDELYISAVGLNSSYYGDGRTVTASLSYKW</sequence>
<keyword evidence="9" id="KW-0406">Ion transport</keyword>
<dbReference type="Pfam" id="PF00593">
    <property type="entry name" value="TonB_dep_Rec_b-barrel"/>
    <property type="match status" value="1"/>
</dbReference>
<evidence type="ECO:0000256" key="7">
    <source>
        <dbReference type="ARBA" id="ARBA00022729"/>
    </source>
</evidence>
<dbReference type="Pfam" id="PF07715">
    <property type="entry name" value="Plug"/>
    <property type="match status" value="1"/>
</dbReference>
<evidence type="ECO:0000256" key="15">
    <source>
        <dbReference type="RuleBase" id="RU003357"/>
    </source>
</evidence>
<reference evidence="19 20" key="1">
    <citation type="submission" date="2019-01" db="EMBL/GenBank/DDBJ databases">
        <title>Sinorhodobacter populi sp. nov. isolated from the symptomatic bark tissue of Populus euramericana canker.</title>
        <authorList>
            <person name="Xu G."/>
        </authorList>
    </citation>
    <scope>NUCLEOTIDE SEQUENCE [LARGE SCALE GENOMIC DNA]</scope>
    <source>
        <strain evidence="19 20">SK2B-1</strain>
    </source>
</reference>
<evidence type="ECO:0000256" key="9">
    <source>
        <dbReference type="ARBA" id="ARBA00023065"/>
    </source>
</evidence>
<keyword evidence="4 14" id="KW-1134">Transmembrane beta strand</keyword>
<dbReference type="GO" id="GO:0038023">
    <property type="term" value="F:signaling receptor activity"/>
    <property type="evidence" value="ECO:0007669"/>
    <property type="project" value="InterPro"/>
</dbReference>
<dbReference type="GO" id="GO:0009279">
    <property type="term" value="C:cell outer membrane"/>
    <property type="evidence" value="ECO:0007669"/>
    <property type="project" value="UniProtKB-SubCell"/>
</dbReference>
<keyword evidence="10 15" id="KW-0798">TonB box</keyword>
<comment type="subcellular location">
    <subcellularLocation>
        <location evidence="1 14">Cell outer membrane</location>
        <topology evidence="1 14">Multi-pass membrane protein</topology>
    </subcellularLocation>
</comment>
<evidence type="ECO:0000256" key="6">
    <source>
        <dbReference type="ARBA" id="ARBA00022692"/>
    </source>
</evidence>
<dbReference type="GO" id="GO:0015344">
    <property type="term" value="F:siderophore uptake transmembrane transporter activity"/>
    <property type="evidence" value="ECO:0007669"/>
    <property type="project" value="TreeGrafter"/>
</dbReference>
<keyword evidence="8" id="KW-0408">Iron</keyword>
<dbReference type="NCBIfam" id="TIGR01783">
    <property type="entry name" value="TonB-siderophor"/>
    <property type="match status" value="1"/>
</dbReference>
<evidence type="ECO:0000259" key="18">
    <source>
        <dbReference type="Pfam" id="PF07715"/>
    </source>
</evidence>
<keyword evidence="6 14" id="KW-0812">Transmembrane</keyword>
<dbReference type="PANTHER" id="PTHR32552">
    <property type="entry name" value="FERRICHROME IRON RECEPTOR-RELATED"/>
    <property type="match status" value="1"/>
</dbReference>
<protein>
    <submittedName>
        <fullName evidence="19">TonB-dependent siderophore receptor</fullName>
    </submittedName>
</protein>
<feature type="chain" id="PRO_5019071713" evidence="16">
    <location>
        <begin position="24"/>
        <end position="707"/>
    </location>
</feature>
<keyword evidence="3 14" id="KW-0813">Transport</keyword>
<evidence type="ECO:0000256" key="13">
    <source>
        <dbReference type="ARBA" id="ARBA00023237"/>
    </source>
</evidence>
<dbReference type="PANTHER" id="PTHR32552:SF68">
    <property type="entry name" value="FERRICHROME OUTER MEMBRANE TRANSPORTER_PHAGE RECEPTOR"/>
    <property type="match status" value="1"/>
</dbReference>
<evidence type="ECO:0000256" key="5">
    <source>
        <dbReference type="ARBA" id="ARBA00022496"/>
    </source>
</evidence>
<name>A0A443J716_9RHOB</name>
<dbReference type="Gene3D" id="2.170.130.10">
    <property type="entry name" value="TonB-dependent receptor, plug domain"/>
    <property type="match status" value="1"/>
</dbReference>
<evidence type="ECO:0000256" key="2">
    <source>
        <dbReference type="ARBA" id="ARBA00009810"/>
    </source>
</evidence>
<evidence type="ECO:0000256" key="10">
    <source>
        <dbReference type="ARBA" id="ARBA00023077"/>
    </source>
</evidence>
<dbReference type="AlphaFoldDB" id="A0A443J716"/>
<keyword evidence="12 19" id="KW-0675">Receptor</keyword>
<dbReference type="InterPro" id="IPR010105">
    <property type="entry name" value="TonB_sidphr_rcpt"/>
</dbReference>
<dbReference type="InterPro" id="IPR012910">
    <property type="entry name" value="Plug_dom"/>
</dbReference>
<dbReference type="SUPFAM" id="SSF56935">
    <property type="entry name" value="Porins"/>
    <property type="match status" value="1"/>
</dbReference>
<dbReference type="InterPro" id="IPR037066">
    <property type="entry name" value="Plug_dom_sf"/>
</dbReference>
<comment type="similarity">
    <text evidence="2 14 15">Belongs to the TonB-dependent receptor family.</text>
</comment>
<evidence type="ECO:0000259" key="17">
    <source>
        <dbReference type="Pfam" id="PF00593"/>
    </source>
</evidence>
<dbReference type="PROSITE" id="PS52016">
    <property type="entry name" value="TONB_DEPENDENT_REC_3"/>
    <property type="match status" value="1"/>
</dbReference>
<evidence type="ECO:0000256" key="11">
    <source>
        <dbReference type="ARBA" id="ARBA00023136"/>
    </source>
</evidence>
<organism evidence="19 20">
    <name type="scientific">Paenirhodobacter populi</name>
    <dbReference type="NCBI Taxonomy" id="2306993"/>
    <lineage>
        <taxon>Bacteria</taxon>
        <taxon>Pseudomonadati</taxon>
        <taxon>Pseudomonadota</taxon>
        <taxon>Alphaproteobacteria</taxon>
        <taxon>Rhodobacterales</taxon>
        <taxon>Rhodobacter group</taxon>
        <taxon>Paenirhodobacter</taxon>
    </lineage>
</organism>
<evidence type="ECO:0000256" key="8">
    <source>
        <dbReference type="ARBA" id="ARBA00023004"/>
    </source>
</evidence>
<evidence type="ECO:0000256" key="12">
    <source>
        <dbReference type="ARBA" id="ARBA00023170"/>
    </source>
</evidence>
<evidence type="ECO:0000256" key="4">
    <source>
        <dbReference type="ARBA" id="ARBA00022452"/>
    </source>
</evidence>
<proteinExistence type="inferred from homology"/>
<dbReference type="EMBL" id="SAUZ01000046">
    <property type="protein sequence ID" value="RWR16325.1"/>
    <property type="molecule type" value="Genomic_DNA"/>
</dbReference>
<feature type="domain" description="TonB-dependent receptor-like beta-barrel" evidence="17">
    <location>
        <begin position="276"/>
        <end position="677"/>
    </location>
</feature>
<dbReference type="InterPro" id="IPR036942">
    <property type="entry name" value="Beta-barrel_TonB_sf"/>
</dbReference>
<dbReference type="FunFam" id="2.170.130.10:FF:000001">
    <property type="entry name" value="Catecholate siderophore TonB-dependent receptor"/>
    <property type="match status" value="1"/>
</dbReference>
<dbReference type="InterPro" id="IPR039426">
    <property type="entry name" value="TonB-dep_rcpt-like"/>
</dbReference>
<dbReference type="RefSeq" id="WP_128210541.1">
    <property type="nucleotide sequence ID" value="NZ_JBHRSO010000014.1"/>
</dbReference>
<dbReference type="InterPro" id="IPR000531">
    <property type="entry name" value="Beta-barrel_TonB"/>
</dbReference>
<feature type="domain" description="TonB-dependent receptor plug" evidence="18">
    <location>
        <begin position="67"/>
        <end position="170"/>
    </location>
</feature>
<dbReference type="CDD" id="cd01347">
    <property type="entry name" value="ligand_gated_channel"/>
    <property type="match status" value="1"/>
</dbReference>
<evidence type="ECO:0000256" key="3">
    <source>
        <dbReference type="ARBA" id="ARBA00022448"/>
    </source>
</evidence>
<evidence type="ECO:0000256" key="14">
    <source>
        <dbReference type="PROSITE-ProRule" id="PRU01360"/>
    </source>
</evidence>
<evidence type="ECO:0000313" key="19">
    <source>
        <dbReference type="EMBL" id="RWR16325.1"/>
    </source>
</evidence>
<keyword evidence="5" id="KW-0410">Iron transport</keyword>
<keyword evidence="11 14" id="KW-0472">Membrane</keyword>
<accession>A0A443J716</accession>
<feature type="signal peptide" evidence="16">
    <location>
        <begin position="1"/>
        <end position="23"/>
    </location>
</feature>
<dbReference type="Gene3D" id="2.40.170.20">
    <property type="entry name" value="TonB-dependent receptor, beta-barrel domain"/>
    <property type="match status" value="1"/>
</dbReference>
<comment type="caution">
    <text evidence="19">The sequence shown here is derived from an EMBL/GenBank/DDBJ whole genome shotgun (WGS) entry which is preliminary data.</text>
</comment>